<evidence type="ECO:0000256" key="3">
    <source>
        <dbReference type="ARBA" id="ARBA00022490"/>
    </source>
</evidence>
<protein>
    <recommendedName>
        <fullName evidence="2">Cell division protein ZapA</fullName>
    </recommendedName>
    <alternativeName>
        <fullName evidence="9">Z ring-associated protein ZapA</fullName>
    </alternativeName>
</protein>
<dbReference type="Proteomes" id="UP000179145">
    <property type="component" value="Chromosome"/>
</dbReference>
<evidence type="ECO:0000256" key="2">
    <source>
        <dbReference type="ARBA" id="ARBA00015195"/>
    </source>
</evidence>
<dbReference type="KEGG" id="kba:A0U89_01995"/>
<organism evidence="10 11">
    <name type="scientific">Kozakia baliensis</name>
    <dbReference type="NCBI Taxonomy" id="153496"/>
    <lineage>
        <taxon>Bacteria</taxon>
        <taxon>Pseudomonadati</taxon>
        <taxon>Pseudomonadota</taxon>
        <taxon>Alphaproteobacteria</taxon>
        <taxon>Acetobacterales</taxon>
        <taxon>Acetobacteraceae</taxon>
        <taxon>Kozakia</taxon>
    </lineage>
</organism>
<evidence type="ECO:0000256" key="9">
    <source>
        <dbReference type="ARBA" id="ARBA00033158"/>
    </source>
</evidence>
<dbReference type="GO" id="GO:0005829">
    <property type="term" value="C:cytosol"/>
    <property type="evidence" value="ECO:0007669"/>
    <property type="project" value="TreeGrafter"/>
</dbReference>
<keyword evidence="4 10" id="KW-0132">Cell division</keyword>
<dbReference type="eggNOG" id="COG3027">
    <property type="taxonomic scope" value="Bacteria"/>
</dbReference>
<dbReference type="InterPro" id="IPR036192">
    <property type="entry name" value="Cell_div_ZapA-like_sf"/>
</dbReference>
<dbReference type="PANTHER" id="PTHR34981">
    <property type="entry name" value="CELL DIVISION PROTEIN ZAPA"/>
    <property type="match status" value="1"/>
</dbReference>
<evidence type="ECO:0000256" key="1">
    <source>
        <dbReference type="ARBA" id="ARBA00004496"/>
    </source>
</evidence>
<gene>
    <name evidence="10" type="ORF">A0U89_01995</name>
</gene>
<proteinExistence type="predicted"/>
<dbReference type="GO" id="GO:0032153">
    <property type="term" value="C:cell division site"/>
    <property type="evidence" value="ECO:0007669"/>
    <property type="project" value="TreeGrafter"/>
</dbReference>
<dbReference type="AlphaFoldDB" id="A0A1D8UR72"/>
<comment type="subunit">
    <text evidence="8">Homodimer. Interacts with FtsZ.</text>
</comment>
<evidence type="ECO:0000256" key="7">
    <source>
        <dbReference type="ARBA" id="ARBA00024910"/>
    </source>
</evidence>
<dbReference type="Pfam" id="PF05164">
    <property type="entry name" value="ZapA"/>
    <property type="match status" value="1"/>
</dbReference>
<dbReference type="OrthoDB" id="9797575at2"/>
<dbReference type="Gene3D" id="3.30.160.880">
    <property type="entry name" value="Cell division protein ZapA protomer, N-terminal domain"/>
    <property type="match status" value="1"/>
</dbReference>
<evidence type="ECO:0000313" key="10">
    <source>
        <dbReference type="EMBL" id="AOX16106.1"/>
    </source>
</evidence>
<dbReference type="InterPro" id="IPR007838">
    <property type="entry name" value="Cell_div_ZapA-like"/>
</dbReference>
<sequence>MAQVSIRLNGYSYSVGCQDGEEHHLQAMAAQVERRIERVRSLGPQSGESRTLVLAALLMADEIHDLSEAKLPSGASETLARAEQIVRENRLRAEKLLLMAERAESIAAELERP</sequence>
<evidence type="ECO:0000256" key="5">
    <source>
        <dbReference type="ARBA" id="ARBA00023210"/>
    </source>
</evidence>
<dbReference type="InterPro" id="IPR042233">
    <property type="entry name" value="Cell_div_ZapA_N"/>
</dbReference>
<dbReference type="RefSeq" id="WP_029606001.1">
    <property type="nucleotide sequence ID" value="NZ_BJVW01000028.1"/>
</dbReference>
<dbReference type="GO" id="GO:0000921">
    <property type="term" value="P:septin ring assembly"/>
    <property type="evidence" value="ECO:0007669"/>
    <property type="project" value="TreeGrafter"/>
</dbReference>
<dbReference type="GO" id="GO:0000917">
    <property type="term" value="P:division septum assembly"/>
    <property type="evidence" value="ECO:0007669"/>
    <property type="project" value="UniProtKB-KW"/>
</dbReference>
<dbReference type="GO" id="GO:0043093">
    <property type="term" value="P:FtsZ-dependent cytokinesis"/>
    <property type="evidence" value="ECO:0007669"/>
    <property type="project" value="TreeGrafter"/>
</dbReference>
<evidence type="ECO:0000256" key="8">
    <source>
        <dbReference type="ARBA" id="ARBA00026068"/>
    </source>
</evidence>
<evidence type="ECO:0000313" key="11">
    <source>
        <dbReference type="Proteomes" id="UP000179145"/>
    </source>
</evidence>
<comment type="function">
    <text evidence="7">Activator of cell division through the inhibition of FtsZ GTPase activity, therefore promoting FtsZ assembly into bundles of protofilaments necessary for the formation of the division Z ring. It is recruited early at mid-cell but it is not essential for cell division.</text>
</comment>
<dbReference type="GO" id="GO:0030428">
    <property type="term" value="C:cell septum"/>
    <property type="evidence" value="ECO:0007669"/>
    <property type="project" value="TreeGrafter"/>
</dbReference>
<dbReference type="PANTHER" id="PTHR34981:SF1">
    <property type="entry name" value="CELL DIVISION PROTEIN ZAPA"/>
    <property type="match status" value="1"/>
</dbReference>
<evidence type="ECO:0000256" key="6">
    <source>
        <dbReference type="ARBA" id="ARBA00023306"/>
    </source>
</evidence>
<evidence type="ECO:0000256" key="4">
    <source>
        <dbReference type="ARBA" id="ARBA00022618"/>
    </source>
</evidence>
<name>A0A1D8UR72_9PROT</name>
<keyword evidence="6" id="KW-0131">Cell cycle</keyword>
<dbReference type="EMBL" id="CP014674">
    <property type="protein sequence ID" value="AOX16106.1"/>
    <property type="molecule type" value="Genomic_DNA"/>
</dbReference>
<dbReference type="STRING" id="153496.A0U89_01995"/>
<keyword evidence="3" id="KW-0963">Cytoplasm</keyword>
<keyword evidence="11" id="KW-1185">Reference proteome</keyword>
<accession>A0A1D8UR72</accession>
<reference evidence="10 11" key="1">
    <citation type="journal article" date="2016" name="Microb. Cell Fact.">
        <title>Dissection of exopolysaccharide biosynthesis in Kozakia baliensis.</title>
        <authorList>
            <person name="Brandt J.U."/>
            <person name="Jakob F."/>
            <person name="Behr J."/>
            <person name="Geissler A.J."/>
            <person name="Vogel R.F."/>
        </authorList>
    </citation>
    <scope>NUCLEOTIDE SEQUENCE [LARGE SCALE GENOMIC DNA]</scope>
    <source>
        <strain evidence="10 11">DSM 14400</strain>
    </source>
</reference>
<dbReference type="SUPFAM" id="SSF102829">
    <property type="entry name" value="Cell division protein ZapA-like"/>
    <property type="match status" value="1"/>
</dbReference>
<comment type="subcellular location">
    <subcellularLocation>
        <location evidence="1">Cytoplasm</location>
    </subcellularLocation>
</comment>
<keyword evidence="5" id="KW-0717">Septation</keyword>